<feature type="compositionally biased region" description="Basic and acidic residues" evidence="1">
    <location>
        <begin position="87"/>
        <end position="101"/>
    </location>
</feature>
<sequence length="101" mass="10972">MNEAMNRHDVAIVGAGATGLNAALLLGRARRRVAVIDAGEPRNASAQHLHGYLSRDGLPPSELLELGRAEIARYGVRRSTGSQRRTRPADSQHRTCPRPEP</sequence>
<dbReference type="EMBL" id="LT559118">
    <property type="protein sequence ID" value="SBO92712.1"/>
    <property type="molecule type" value="Genomic_DNA"/>
</dbReference>
<accession>A0A1M4E1N7</accession>
<dbReference type="InterPro" id="IPR036188">
    <property type="entry name" value="FAD/NAD-bd_sf"/>
</dbReference>
<evidence type="ECO:0000259" key="2">
    <source>
        <dbReference type="Pfam" id="PF01266"/>
    </source>
</evidence>
<dbReference type="Pfam" id="PF01266">
    <property type="entry name" value="DAO"/>
    <property type="match status" value="1"/>
</dbReference>
<gene>
    <name evidence="3" type="ORF">BN4615_P2226</name>
</gene>
<evidence type="ECO:0000256" key="1">
    <source>
        <dbReference type="SAM" id="MobiDB-lite"/>
    </source>
</evidence>
<reference evidence="3" key="1">
    <citation type="submission" date="2016-04" db="EMBL/GenBank/DDBJ databases">
        <authorList>
            <person name="Evans L.H."/>
            <person name="Alamgir A."/>
            <person name="Owens N."/>
            <person name="Weber N.D."/>
            <person name="Virtaneva K."/>
            <person name="Barbian K."/>
            <person name="Babar A."/>
            <person name="Rosenke K."/>
        </authorList>
    </citation>
    <scope>NUCLEOTIDE SEQUENCE</scope>
    <source>
        <strain evidence="3">Nono1</strain>
    </source>
</reference>
<keyword evidence="3" id="KW-0560">Oxidoreductase</keyword>
<dbReference type="SUPFAM" id="SSF51905">
    <property type="entry name" value="FAD/NAD(P)-binding domain"/>
    <property type="match status" value="1"/>
</dbReference>
<organism evidence="3">
    <name type="scientific">Nonomuraea gerenzanensis</name>
    <dbReference type="NCBI Taxonomy" id="93944"/>
    <lineage>
        <taxon>Bacteria</taxon>
        <taxon>Bacillati</taxon>
        <taxon>Actinomycetota</taxon>
        <taxon>Actinomycetes</taxon>
        <taxon>Streptosporangiales</taxon>
        <taxon>Streptosporangiaceae</taxon>
        <taxon>Nonomuraea</taxon>
    </lineage>
</organism>
<dbReference type="EC" id="1.8.1.9" evidence="3"/>
<dbReference type="InterPro" id="IPR006076">
    <property type="entry name" value="FAD-dep_OxRdtase"/>
</dbReference>
<protein>
    <submittedName>
        <fullName evidence="3">Thioredoxin reductase</fullName>
        <ecNumber evidence="3">1.8.1.9</ecNumber>
    </submittedName>
</protein>
<dbReference type="AlphaFoldDB" id="A0A1M4E1N7"/>
<evidence type="ECO:0000313" key="3">
    <source>
        <dbReference type="EMBL" id="SBO92712.1"/>
    </source>
</evidence>
<dbReference type="GO" id="GO:0004791">
    <property type="term" value="F:thioredoxin-disulfide reductase (NADPH) activity"/>
    <property type="evidence" value="ECO:0007669"/>
    <property type="project" value="UniProtKB-EC"/>
</dbReference>
<proteinExistence type="predicted"/>
<feature type="region of interest" description="Disordered" evidence="1">
    <location>
        <begin position="75"/>
        <end position="101"/>
    </location>
</feature>
<name>A0A1M4E1N7_9ACTN</name>
<dbReference type="Gene3D" id="3.50.50.60">
    <property type="entry name" value="FAD/NAD(P)-binding domain"/>
    <property type="match status" value="1"/>
</dbReference>
<feature type="domain" description="FAD dependent oxidoreductase" evidence="2">
    <location>
        <begin position="9"/>
        <end position="73"/>
    </location>
</feature>